<sequence>MMDAAESDRLRRMVETVTGLPGFTNGIGTEVVAVAPGAVTMALPRRDDLLQVQGHFHGGVISALADHAAGAAVTTAMPPGRFAVTVDLHVNFLAPAQGARLLAQAEAVHVGGTIGTARVDILCGDPGAERTCAIATATLRGVDMPAAGRAAPKS</sequence>
<feature type="domain" description="Thioesterase" evidence="8">
    <location>
        <begin position="53"/>
        <end position="126"/>
    </location>
</feature>
<gene>
    <name evidence="9" type="ORF">ACFOGJ_11045</name>
</gene>
<evidence type="ECO:0000256" key="6">
    <source>
        <dbReference type="ARBA" id="ARBA00040062"/>
    </source>
</evidence>
<dbReference type="InterPro" id="IPR029069">
    <property type="entry name" value="HotDog_dom_sf"/>
</dbReference>
<evidence type="ECO:0000256" key="3">
    <source>
        <dbReference type="ARBA" id="ARBA00036002"/>
    </source>
</evidence>
<comment type="caution">
    <text evidence="9">The sequence shown here is derived from an EMBL/GenBank/DDBJ whole genome shotgun (WGS) entry which is preliminary data.</text>
</comment>
<dbReference type="GO" id="GO:0016787">
    <property type="term" value="F:hydrolase activity"/>
    <property type="evidence" value="ECO:0007669"/>
    <property type="project" value="UniProtKB-KW"/>
</dbReference>
<keyword evidence="10" id="KW-1185">Reference proteome</keyword>
<evidence type="ECO:0000256" key="7">
    <source>
        <dbReference type="ARBA" id="ARBA00048062"/>
    </source>
</evidence>
<reference evidence="10" key="1">
    <citation type="journal article" date="2019" name="Int. J. Syst. Evol. Microbiol.">
        <title>The Global Catalogue of Microorganisms (GCM) 10K type strain sequencing project: providing services to taxonomists for standard genome sequencing and annotation.</title>
        <authorList>
            <consortium name="The Broad Institute Genomics Platform"/>
            <consortium name="The Broad Institute Genome Sequencing Center for Infectious Disease"/>
            <person name="Wu L."/>
            <person name="Ma J."/>
        </authorList>
    </citation>
    <scope>NUCLEOTIDE SEQUENCE [LARGE SCALE GENOMIC DNA]</scope>
    <source>
        <strain evidence="10">KCTC 42964</strain>
    </source>
</reference>
<comment type="similarity">
    <text evidence="4">Belongs to the YigI thioesterase family.</text>
</comment>
<evidence type="ECO:0000259" key="8">
    <source>
        <dbReference type="Pfam" id="PF03061"/>
    </source>
</evidence>
<accession>A0ABV7KZJ7</accession>
<comment type="catalytic activity">
    <reaction evidence="3">
        <text>a long-chain fatty acyl-CoA + H2O = a long-chain fatty acid + CoA + H(+)</text>
        <dbReference type="Rhea" id="RHEA:67680"/>
        <dbReference type="ChEBI" id="CHEBI:15377"/>
        <dbReference type="ChEBI" id="CHEBI:15378"/>
        <dbReference type="ChEBI" id="CHEBI:57287"/>
        <dbReference type="ChEBI" id="CHEBI:57560"/>
        <dbReference type="ChEBI" id="CHEBI:83139"/>
    </reaction>
</comment>
<protein>
    <recommendedName>
        <fullName evidence="6">Medium/long-chain acyl-CoA thioesterase YigI</fullName>
        <ecNumber evidence="5">3.1.2.20</ecNumber>
    </recommendedName>
</protein>
<dbReference type="EC" id="3.1.2.20" evidence="5"/>
<dbReference type="RefSeq" id="WP_379900227.1">
    <property type="nucleotide sequence ID" value="NZ_JBHRTR010000025.1"/>
</dbReference>
<dbReference type="Pfam" id="PF03061">
    <property type="entry name" value="4HBT"/>
    <property type="match status" value="1"/>
</dbReference>
<dbReference type="InterPro" id="IPR003736">
    <property type="entry name" value="PAAI_dom"/>
</dbReference>
<comment type="catalytic activity">
    <reaction evidence="2">
        <text>a fatty acyl-CoA + H2O = a fatty acid + CoA + H(+)</text>
        <dbReference type="Rhea" id="RHEA:16781"/>
        <dbReference type="ChEBI" id="CHEBI:15377"/>
        <dbReference type="ChEBI" id="CHEBI:15378"/>
        <dbReference type="ChEBI" id="CHEBI:28868"/>
        <dbReference type="ChEBI" id="CHEBI:57287"/>
        <dbReference type="ChEBI" id="CHEBI:77636"/>
        <dbReference type="EC" id="3.1.2.20"/>
    </reaction>
</comment>
<dbReference type="Gene3D" id="3.10.129.10">
    <property type="entry name" value="Hotdog Thioesterase"/>
    <property type="match status" value="1"/>
</dbReference>
<proteinExistence type="inferred from homology"/>
<keyword evidence="1 9" id="KW-0378">Hydrolase</keyword>
<evidence type="ECO:0000256" key="1">
    <source>
        <dbReference type="ARBA" id="ARBA00022801"/>
    </source>
</evidence>
<organism evidence="9 10">
    <name type="scientific">Marinibaculum pumilum</name>
    <dbReference type="NCBI Taxonomy" id="1766165"/>
    <lineage>
        <taxon>Bacteria</taxon>
        <taxon>Pseudomonadati</taxon>
        <taxon>Pseudomonadota</taxon>
        <taxon>Alphaproteobacteria</taxon>
        <taxon>Rhodospirillales</taxon>
        <taxon>Rhodospirillaceae</taxon>
        <taxon>Marinibaculum</taxon>
    </lineage>
</organism>
<dbReference type="PANTHER" id="PTHR43240:SF20">
    <property type="entry name" value="MEDIUM_LONG-CHAIN ACYL-COA THIOESTERASE YIGI"/>
    <property type="match status" value="1"/>
</dbReference>
<dbReference type="SUPFAM" id="SSF54637">
    <property type="entry name" value="Thioesterase/thiol ester dehydrase-isomerase"/>
    <property type="match status" value="1"/>
</dbReference>
<dbReference type="PANTHER" id="PTHR43240">
    <property type="entry name" value="1,4-DIHYDROXY-2-NAPHTHOYL-COA THIOESTERASE 1"/>
    <property type="match status" value="1"/>
</dbReference>
<dbReference type="NCBIfam" id="TIGR00369">
    <property type="entry name" value="unchar_dom_1"/>
    <property type="match status" value="1"/>
</dbReference>
<dbReference type="EMBL" id="JBHRTR010000025">
    <property type="protein sequence ID" value="MFC3227771.1"/>
    <property type="molecule type" value="Genomic_DNA"/>
</dbReference>
<evidence type="ECO:0000256" key="2">
    <source>
        <dbReference type="ARBA" id="ARBA00035880"/>
    </source>
</evidence>
<dbReference type="Proteomes" id="UP001595528">
    <property type="component" value="Unassembled WGS sequence"/>
</dbReference>
<evidence type="ECO:0000256" key="5">
    <source>
        <dbReference type="ARBA" id="ARBA00038894"/>
    </source>
</evidence>
<evidence type="ECO:0000313" key="9">
    <source>
        <dbReference type="EMBL" id="MFC3227771.1"/>
    </source>
</evidence>
<evidence type="ECO:0000313" key="10">
    <source>
        <dbReference type="Proteomes" id="UP001595528"/>
    </source>
</evidence>
<comment type="catalytic activity">
    <reaction evidence="7">
        <text>a medium-chain fatty acyl-CoA + H2O = a medium-chain fatty acid + CoA + H(+)</text>
        <dbReference type="Rhea" id="RHEA:68184"/>
        <dbReference type="ChEBI" id="CHEBI:15377"/>
        <dbReference type="ChEBI" id="CHEBI:15378"/>
        <dbReference type="ChEBI" id="CHEBI:57287"/>
        <dbReference type="ChEBI" id="CHEBI:59558"/>
        <dbReference type="ChEBI" id="CHEBI:90546"/>
    </reaction>
</comment>
<evidence type="ECO:0000256" key="4">
    <source>
        <dbReference type="ARBA" id="ARBA00038381"/>
    </source>
</evidence>
<dbReference type="CDD" id="cd03443">
    <property type="entry name" value="PaaI_thioesterase"/>
    <property type="match status" value="1"/>
</dbReference>
<name>A0ABV7KZJ7_9PROT</name>
<dbReference type="InterPro" id="IPR006683">
    <property type="entry name" value="Thioestr_dom"/>
</dbReference>